<reference evidence="23 24" key="1">
    <citation type="submission" date="2018-03" db="EMBL/GenBank/DDBJ databases">
        <title>Draft Genome Sequences of the Obligatory Marine Myxobacteria Enhygromyxa salina SWB007.</title>
        <authorList>
            <person name="Poehlein A."/>
            <person name="Moghaddam J.A."/>
            <person name="Harms H."/>
            <person name="Alanjari M."/>
            <person name="Koenig G.M."/>
            <person name="Daniel R."/>
            <person name="Schaeberle T.F."/>
        </authorList>
    </citation>
    <scope>NUCLEOTIDE SEQUENCE [LARGE SCALE GENOMIC DNA]</scope>
    <source>
        <strain evidence="23 24">SWB007</strain>
    </source>
</reference>
<dbReference type="Pfam" id="PF01627">
    <property type="entry name" value="Hpt"/>
    <property type="match status" value="1"/>
</dbReference>
<evidence type="ECO:0000259" key="20">
    <source>
        <dbReference type="PROSITE" id="PS50109"/>
    </source>
</evidence>
<dbReference type="InterPro" id="IPR003661">
    <property type="entry name" value="HisK_dim/P_dom"/>
</dbReference>
<evidence type="ECO:0000256" key="4">
    <source>
        <dbReference type="ARBA" id="ARBA00022475"/>
    </source>
</evidence>
<name>A0A2S9YKM1_9BACT</name>
<keyword evidence="11 19" id="KW-1133">Transmembrane helix</keyword>
<dbReference type="GO" id="GO:0005886">
    <property type="term" value="C:plasma membrane"/>
    <property type="evidence" value="ECO:0007669"/>
    <property type="project" value="UniProtKB-SubCell"/>
</dbReference>
<dbReference type="SUPFAM" id="SSF52172">
    <property type="entry name" value="CheY-like"/>
    <property type="match status" value="2"/>
</dbReference>
<keyword evidence="6 23" id="KW-0808">Transferase</keyword>
<dbReference type="PANTHER" id="PTHR45339:SF1">
    <property type="entry name" value="HYBRID SIGNAL TRANSDUCTION HISTIDINE KINASE J"/>
    <property type="match status" value="1"/>
</dbReference>
<sequence>MDGLVPCAGREGKSRGPPPRARGYELHMSSINRNAKPGDAGTSRRLVRWALAWSRRLLAPTIVTKGGDELRRHLAALVFSSSLALLVPIQMISHALDGQQLHAASSLLQWLGALASLVLLRQGARAWVIAHAMGLVIVGPACVELLLAPEPVGAYTLGLVVAPMIVTLIAGSWHGWIWCCLSVVALVGVSFAGNSFPDAQAWAVGLALTTLGLNAATYVLEALRLRNIDELEAARDSAAAATEAKSWFLANMSHELRTPMNGVLGMLGLLLDTRLDDGQRDYAETAHASAVALLDLLNDILDFSKIEAGQMVLEIVTFDLRDLIEDVLDQLSVLADEKDLELIARYPPDTPSSLRGDHGRIRQILLNLVGNAVKFTHAGHVLVSVQVSGGHGALRTIRCEIEDTGIGVPKDQLGSIFEQFRQVDMSTTRTHTGSGLGLAIVSELAALMDGSVGVRRNRQRGSTFWFELELELELDDQSLPRMVQPTAELAGLRVLVIDDHRVNRVVLRELLAGWGLASNECDGGPHALELLHQAAAAGQPFQLVLLDYHMPNMDGLELARAISGDAQIPTPVLVMLSSMTHRASASDLLAAGCTAYLVKPVHQSDLLTTIATAWNQRGKPRPLITRVRGYGAQPKQLSRHLHARVLVVEDNAVNQKVAQQMLFDLGCRVDVAANGHEALELVEVAPYDLVFMDVQMPVMDGIAATIELRRREIGSDRHLPIVAMTAHALASDRHRCLAAGMDGYISKPVRKRELLAQLSEHIRVKRGGDPAGDLPAGELAHDAHDASSSLVSSSEQSPCDLDWLRLTFATDEAMVSSLIKVFVDQARVLVPAIRAAVEAGDTEALERTAHKLKGSCGTIGAKPLYRLLCEGPDAIARDIAVIERAYAELEAFFAQRGA</sequence>
<dbReference type="PROSITE" id="PS50894">
    <property type="entry name" value="HPT"/>
    <property type="match status" value="1"/>
</dbReference>
<feature type="modified residue" description="Phosphohistidine" evidence="16">
    <location>
        <position position="850"/>
    </location>
</feature>
<dbReference type="InterPro" id="IPR005467">
    <property type="entry name" value="His_kinase_dom"/>
</dbReference>
<feature type="transmembrane region" description="Helical" evidence="19">
    <location>
        <begin position="199"/>
        <end position="220"/>
    </location>
</feature>
<evidence type="ECO:0000256" key="14">
    <source>
        <dbReference type="ARBA" id="ARBA00064003"/>
    </source>
</evidence>
<feature type="modified residue" description="4-aspartylphosphate" evidence="17">
    <location>
        <position position="547"/>
    </location>
</feature>
<dbReference type="InterPro" id="IPR003594">
    <property type="entry name" value="HATPase_dom"/>
</dbReference>
<evidence type="ECO:0000256" key="12">
    <source>
        <dbReference type="ARBA" id="ARBA00023012"/>
    </source>
</evidence>
<feature type="transmembrane region" description="Helical" evidence="19">
    <location>
        <begin position="74"/>
        <end position="95"/>
    </location>
</feature>
<dbReference type="PROSITE" id="PS50109">
    <property type="entry name" value="HIS_KIN"/>
    <property type="match status" value="1"/>
</dbReference>
<dbReference type="Gene3D" id="1.20.120.160">
    <property type="entry name" value="HPT domain"/>
    <property type="match status" value="1"/>
</dbReference>
<dbReference type="InterPro" id="IPR004358">
    <property type="entry name" value="Sig_transdc_His_kin-like_C"/>
</dbReference>
<dbReference type="SMART" id="SM00448">
    <property type="entry name" value="REC"/>
    <property type="match status" value="2"/>
</dbReference>
<dbReference type="Pfam" id="PF00072">
    <property type="entry name" value="Response_reg"/>
    <property type="match status" value="2"/>
</dbReference>
<dbReference type="InterPro" id="IPR036890">
    <property type="entry name" value="HATPase_C_sf"/>
</dbReference>
<dbReference type="Pfam" id="PF02518">
    <property type="entry name" value="HATPase_c"/>
    <property type="match status" value="1"/>
</dbReference>
<evidence type="ECO:0000313" key="24">
    <source>
        <dbReference type="Proteomes" id="UP000238823"/>
    </source>
</evidence>
<evidence type="ECO:0000256" key="15">
    <source>
        <dbReference type="ARBA" id="ARBA00068150"/>
    </source>
</evidence>
<keyword evidence="4" id="KW-1003">Cell membrane</keyword>
<keyword evidence="10" id="KW-0067">ATP-binding</keyword>
<dbReference type="Pfam" id="PF00512">
    <property type="entry name" value="HisKA"/>
    <property type="match status" value="1"/>
</dbReference>
<dbReference type="SMART" id="SM00388">
    <property type="entry name" value="HisKA"/>
    <property type="match status" value="1"/>
</dbReference>
<evidence type="ECO:0000256" key="10">
    <source>
        <dbReference type="ARBA" id="ARBA00022840"/>
    </source>
</evidence>
<dbReference type="GO" id="GO:0005524">
    <property type="term" value="F:ATP binding"/>
    <property type="evidence" value="ECO:0007669"/>
    <property type="project" value="UniProtKB-KW"/>
</dbReference>
<evidence type="ECO:0000256" key="9">
    <source>
        <dbReference type="ARBA" id="ARBA00022777"/>
    </source>
</evidence>
<dbReference type="EMBL" id="PVNL01000092">
    <property type="protein sequence ID" value="PRQ05649.1"/>
    <property type="molecule type" value="Genomic_DNA"/>
</dbReference>
<feature type="domain" description="HPt" evidence="22">
    <location>
        <begin position="811"/>
        <end position="898"/>
    </location>
</feature>
<dbReference type="CDD" id="cd16922">
    <property type="entry name" value="HATPase_EvgS-ArcB-TorS-like"/>
    <property type="match status" value="1"/>
</dbReference>
<comment type="subunit">
    <text evidence="14">At low DSF concentrations, interacts with RpfF.</text>
</comment>
<keyword evidence="13 19" id="KW-0472">Membrane</keyword>
<dbReference type="GO" id="GO:0000155">
    <property type="term" value="F:phosphorelay sensor kinase activity"/>
    <property type="evidence" value="ECO:0007669"/>
    <property type="project" value="InterPro"/>
</dbReference>
<evidence type="ECO:0000256" key="8">
    <source>
        <dbReference type="ARBA" id="ARBA00022741"/>
    </source>
</evidence>
<feature type="transmembrane region" description="Helical" evidence="19">
    <location>
        <begin position="176"/>
        <end position="193"/>
    </location>
</feature>
<feature type="modified residue" description="4-aspartylphosphate" evidence="17">
    <location>
        <position position="693"/>
    </location>
</feature>
<evidence type="ECO:0000256" key="13">
    <source>
        <dbReference type="ARBA" id="ARBA00023136"/>
    </source>
</evidence>
<comment type="subcellular location">
    <subcellularLocation>
        <location evidence="2">Cell membrane</location>
        <topology evidence="2">Multi-pass membrane protein</topology>
    </subcellularLocation>
</comment>
<keyword evidence="12" id="KW-0902">Two-component regulatory system</keyword>
<dbReference type="EC" id="2.7.13.3" evidence="3"/>
<dbReference type="FunFam" id="1.10.287.130:FF:000002">
    <property type="entry name" value="Two-component osmosensing histidine kinase"/>
    <property type="match status" value="1"/>
</dbReference>
<dbReference type="InterPro" id="IPR036641">
    <property type="entry name" value="HPT_dom_sf"/>
</dbReference>
<dbReference type="PROSITE" id="PS50110">
    <property type="entry name" value="RESPONSE_REGULATORY"/>
    <property type="match status" value="2"/>
</dbReference>
<evidence type="ECO:0000256" key="6">
    <source>
        <dbReference type="ARBA" id="ARBA00022679"/>
    </source>
</evidence>
<evidence type="ECO:0000313" key="23">
    <source>
        <dbReference type="EMBL" id="PRQ05649.1"/>
    </source>
</evidence>
<dbReference type="CDD" id="cd00082">
    <property type="entry name" value="HisKA"/>
    <property type="match status" value="1"/>
</dbReference>
<dbReference type="Gene3D" id="3.40.50.2300">
    <property type="match status" value="2"/>
</dbReference>
<dbReference type="Proteomes" id="UP000238823">
    <property type="component" value="Unassembled WGS sequence"/>
</dbReference>
<dbReference type="PRINTS" id="PR00344">
    <property type="entry name" value="BCTRLSENSOR"/>
</dbReference>
<evidence type="ECO:0000256" key="2">
    <source>
        <dbReference type="ARBA" id="ARBA00004651"/>
    </source>
</evidence>
<feature type="domain" description="Response regulatory" evidence="21">
    <location>
        <begin position="493"/>
        <end position="614"/>
    </location>
</feature>
<evidence type="ECO:0000256" key="19">
    <source>
        <dbReference type="SAM" id="Phobius"/>
    </source>
</evidence>
<keyword evidence="5 17" id="KW-0597">Phosphoprotein</keyword>
<evidence type="ECO:0000256" key="1">
    <source>
        <dbReference type="ARBA" id="ARBA00000085"/>
    </source>
</evidence>
<dbReference type="CDD" id="cd00088">
    <property type="entry name" value="HPT"/>
    <property type="match status" value="1"/>
</dbReference>
<gene>
    <name evidence="23" type="primary">barA_2</name>
    <name evidence="23" type="ORF">ENSA7_45390</name>
</gene>
<keyword evidence="9 23" id="KW-0418">Kinase</keyword>
<evidence type="ECO:0000256" key="18">
    <source>
        <dbReference type="SAM" id="MobiDB-lite"/>
    </source>
</evidence>
<dbReference type="InterPro" id="IPR011006">
    <property type="entry name" value="CheY-like_superfamily"/>
</dbReference>
<evidence type="ECO:0000256" key="11">
    <source>
        <dbReference type="ARBA" id="ARBA00022989"/>
    </source>
</evidence>
<feature type="transmembrane region" description="Helical" evidence="19">
    <location>
        <begin position="127"/>
        <end position="146"/>
    </location>
</feature>
<dbReference type="SUPFAM" id="SSF55874">
    <property type="entry name" value="ATPase domain of HSP90 chaperone/DNA topoisomerase II/histidine kinase"/>
    <property type="match status" value="1"/>
</dbReference>
<proteinExistence type="predicted"/>
<evidence type="ECO:0000259" key="22">
    <source>
        <dbReference type="PROSITE" id="PS50894"/>
    </source>
</evidence>
<feature type="region of interest" description="Disordered" evidence="18">
    <location>
        <begin position="1"/>
        <end position="24"/>
    </location>
</feature>
<organism evidence="23 24">
    <name type="scientific">Enhygromyxa salina</name>
    <dbReference type="NCBI Taxonomy" id="215803"/>
    <lineage>
        <taxon>Bacteria</taxon>
        <taxon>Pseudomonadati</taxon>
        <taxon>Myxococcota</taxon>
        <taxon>Polyangia</taxon>
        <taxon>Nannocystales</taxon>
        <taxon>Nannocystaceae</taxon>
        <taxon>Enhygromyxa</taxon>
    </lineage>
</organism>
<feature type="transmembrane region" description="Helical" evidence="19">
    <location>
        <begin position="101"/>
        <end position="120"/>
    </location>
</feature>
<keyword evidence="7 19" id="KW-0812">Transmembrane</keyword>
<dbReference type="InterPro" id="IPR008207">
    <property type="entry name" value="Sig_transdc_His_kin_Hpt_dom"/>
</dbReference>
<keyword evidence="8" id="KW-0547">Nucleotide-binding</keyword>
<dbReference type="PANTHER" id="PTHR45339">
    <property type="entry name" value="HYBRID SIGNAL TRANSDUCTION HISTIDINE KINASE J"/>
    <property type="match status" value="1"/>
</dbReference>
<feature type="domain" description="Histidine kinase" evidence="20">
    <location>
        <begin position="251"/>
        <end position="472"/>
    </location>
</feature>
<protein>
    <recommendedName>
        <fullName evidence="15">Sensory/regulatory protein RpfC</fullName>
        <ecNumber evidence="3">2.7.13.3</ecNumber>
    </recommendedName>
</protein>
<feature type="domain" description="Response regulatory" evidence="21">
    <location>
        <begin position="644"/>
        <end position="762"/>
    </location>
</feature>
<evidence type="ECO:0000256" key="3">
    <source>
        <dbReference type="ARBA" id="ARBA00012438"/>
    </source>
</evidence>
<dbReference type="FunFam" id="3.30.565.10:FF:000010">
    <property type="entry name" value="Sensor histidine kinase RcsC"/>
    <property type="match status" value="1"/>
</dbReference>
<dbReference type="SMART" id="SM00387">
    <property type="entry name" value="HATPase_c"/>
    <property type="match status" value="1"/>
</dbReference>
<dbReference type="InterPro" id="IPR036097">
    <property type="entry name" value="HisK_dim/P_sf"/>
</dbReference>
<evidence type="ECO:0000256" key="7">
    <source>
        <dbReference type="ARBA" id="ARBA00022692"/>
    </source>
</evidence>
<dbReference type="InterPro" id="IPR001789">
    <property type="entry name" value="Sig_transdc_resp-reg_receiver"/>
</dbReference>
<dbReference type="Gene3D" id="3.30.565.10">
    <property type="entry name" value="Histidine kinase-like ATPase, C-terminal domain"/>
    <property type="match status" value="1"/>
</dbReference>
<dbReference type="AlphaFoldDB" id="A0A2S9YKM1"/>
<evidence type="ECO:0000256" key="5">
    <source>
        <dbReference type="ARBA" id="ARBA00022553"/>
    </source>
</evidence>
<comment type="caution">
    <text evidence="23">The sequence shown here is derived from an EMBL/GenBank/DDBJ whole genome shotgun (WGS) entry which is preliminary data.</text>
</comment>
<comment type="catalytic activity">
    <reaction evidence="1">
        <text>ATP + protein L-histidine = ADP + protein N-phospho-L-histidine.</text>
        <dbReference type="EC" id="2.7.13.3"/>
    </reaction>
</comment>
<evidence type="ECO:0000256" key="17">
    <source>
        <dbReference type="PROSITE-ProRule" id="PRU00169"/>
    </source>
</evidence>
<accession>A0A2S9YKM1</accession>
<evidence type="ECO:0000256" key="16">
    <source>
        <dbReference type="PROSITE-ProRule" id="PRU00110"/>
    </source>
</evidence>
<dbReference type="SUPFAM" id="SSF47384">
    <property type="entry name" value="Homodimeric domain of signal transducing histidine kinase"/>
    <property type="match status" value="1"/>
</dbReference>
<dbReference type="CDD" id="cd17546">
    <property type="entry name" value="REC_hyHK_CKI1_RcsC-like"/>
    <property type="match status" value="2"/>
</dbReference>
<dbReference type="SUPFAM" id="SSF47226">
    <property type="entry name" value="Histidine-containing phosphotransfer domain, HPT domain"/>
    <property type="match status" value="1"/>
</dbReference>
<evidence type="ECO:0000259" key="21">
    <source>
        <dbReference type="PROSITE" id="PS50110"/>
    </source>
</evidence>
<dbReference type="Gene3D" id="1.10.287.130">
    <property type="match status" value="1"/>
</dbReference>